<keyword evidence="6 8" id="KW-0472">Membrane</keyword>
<feature type="transmembrane region" description="Helical" evidence="8">
    <location>
        <begin position="198"/>
        <end position="217"/>
    </location>
</feature>
<dbReference type="NCBIfam" id="TIGR00546">
    <property type="entry name" value="lnt"/>
    <property type="match status" value="1"/>
</dbReference>
<reference evidence="10" key="1">
    <citation type="submission" date="2020-03" db="EMBL/GenBank/DDBJ databases">
        <title>Draft sequencing of Calidifontibacter sp. DB0510.</title>
        <authorList>
            <person name="Kim D.-U."/>
        </authorList>
    </citation>
    <scope>NUCLEOTIDE SEQUENCE</scope>
    <source>
        <strain evidence="10">DB0510</strain>
    </source>
</reference>
<dbReference type="InterPro" id="IPR003010">
    <property type="entry name" value="C-N_Hydrolase"/>
</dbReference>
<evidence type="ECO:0000256" key="3">
    <source>
        <dbReference type="ARBA" id="ARBA00022679"/>
    </source>
</evidence>
<dbReference type="EMBL" id="JAAOIV010000002">
    <property type="protein sequence ID" value="NHN54793.1"/>
    <property type="molecule type" value="Genomic_DNA"/>
</dbReference>
<dbReference type="PROSITE" id="PS50263">
    <property type="entry name" value="CN_HYDROLASE"/>
    <property type="match status" value="1"/>
</dbReference>
<evidence type="ECO:0000259" key="9">
    <source>
        <dbReference type="PROSITE" id="PS50263"/>
    </source>
</evidence>
<sequence length="528" mass="55853">MPVIVRLAAAALGGLALWLSFPDTAWWPLAPVGVALLALATRGVRTRAGLLLGFVAGLTYFLPVLHWSGIYVGNLPWIALGVTEALYLAAMGAGCAWAQQHDCRGRRLTDARVRPLLIALMWVLQETVRSNWPFGGLPWARLAWSQAGAPLSSLASVAGAPGLTFAVALVGGLLAAAVQALVRTYAARGGFRSTLRPVVVPVAGAVAVFVAALAWPVPTAGKPLQVIGIQGNVPTAGLDFNAQRRAVLDNHAKVTAQATNDIRAGRMPKPDLVVWPENSSDIDPTRNADAATEIIRAVAGIGAPTIVGAVVQEPAPKVSNTSMLYEPGRGLVARYVKQHPVPFAEYMPYRSFFRLFSDKVDLLTTDFTAGKTPGVFRVPTATAGTVGVGPVICFEVAYDGLVRAPVERGAQLIVVQTNNATFGYTAESTQQLGISRIRAIEHGRSVMQISTVGVSALITPDGVPHDTSSLFTAKVLAGQLPLRSTLTLADRWGNRPEIVADLLAVGLLAAPVVVRRSRRRETAARSAH</sequence>
<feature type="transmembrane region" description="Helical" evidence="8">
    <location>
        <begin position="51"/>
        <end position="71"/>
    </location>
</feature>
<evidence type="ECO:0000256" key="5">
    <source>
        <dbReference type="ARBA" id="ARBA00022989"/>
    </source>
</evidence>
<dbReference type="EC" id="2.3.1.269" evidence="8"/>
<dbReference type="GO" id="GO:0016410">
    <property type="term" value="F:N-acyltransferase activity"/>
    <property type="evidence" value="ECO:0007669"/>
    <property type="project" value="UniProtKB-UniRule"/>
</dbReference>
<dbReference type="CDD" id="cd07571">
    <property type="entry name" value="ALP_N-acyl_transferase"/>
    <property type="match status" value="1"/>
</dbReference>
<keyword evidence="7 8" id="KW-0012">Acyltransferase</keyword>
<accession>A0A967AZT8</accession>
<evidence type="ECO:0000313" key="11">
    <source>
        <dbReference type="Proteomes" id="UP000744769"/>
    </source>
</evidence>
<dbReference type="PANTHER" id="PTHR38686:SF1">
    <property type="entry name" value="APOLIPOPROTEIN N-ACYLTRANSFERASE"/>
    <property type="match status" value="1"/>
</dbReference>
<keyword evidence="3 8" id="KW-0808">Transferase</keyword>
<keyword evidence="5 8" id="KW-1133">Transmembrane helix</keyword>
<comment type="pathway">
    <text evidence="8">Protein modification; lipoprotein biosynthesis (N-acyl transfer).</text>
</comment>
<comment type="caution">
    <text evidence="10">The sequence shown here is derived from an EMBL/GenBank/DDBJ whole genome shotgun (WGS) entry which is preliminary data.</text>
</comment>
<evidence type="ECO:0000256" key="2">
    <source>
        <dbReference type="ARBA" id="ARBA00022475"/>
    </source>
</evidence>
<proteinExistence type="inferred from homology"/>
<dbReference type="Gene3D" id="3.60.110.10">
    <property type="entry name" value="Carbon-nitrogen hydrolase"/>
    <property type="match status" value="1"/>
</dbReference>
<comment type="function">
    <text evidence="8">Catalyzes the phospholipid dependent N-acylation of the N-terminal cysteine of apolipoprotein, the last step in lipoprotein maturation.</text>
</comment>
<feature type="transmembrane region" description="Helical" evidence="8">
    <location>
        <begin position="26"/>
        <end position="44"/>
    </location>
</feature>
<dbReference type="InterPro" id="IPR004563">
    <property type="entry name" value="Apolipo_AcylTrfase"/>
</dbReference>
<evidence type="ECO:0000256" key="6">
    <source>
        <dbReference type="ARBA" id="ARBA00023136"/>
    </source>
</evidence>
<feature type="domain" description="CN hydrolase" evidence="9">
    <location>
        <begin position="229"/>
        <end position="482"/>
    </location>
</feature>
<protein>
    <recommendedName>
        <fullName evidence="8">Apolipoprotein N-acyltransferase</fullName>
        <shortName evidence="8">ALP N-acyltransferase</shortName>
        <ecNumber evidence="8">2.3.1.269</ecNumber>
    </recommendedName>
</protein>
<comment type="similarity">
    <text evidence="8">Belongs to the CN hydrolase family. Apolipoprotein N-acyltransferase subfamily.</text>
</comment>
<dbReference type="PANTHER" id="PTHR38686">
    <property type="entry name" value="APOLIPOPROTEIN N-ACYLTRANSFERASE"/>
    <property type="match status" value="1"/>
</dbReference>
<name>A0A967AZT8_9MICO</name>
<dbReference type="HAMAP" id="MF_01148">
    <property type="entry name" value="Lnt"/>
    <property type="match status" value="1"/>
</dbReference>
<evidence type="ECO:0000256" key="7">
    <source>
        <dbReference type="ARBA" id="ARBA00023315"/>
    </source>
</evidence>
<comment type="caution">
    <text evidence="8">Lacks conserved residue(s) required for the propagation of feature annotation.</text>
</comment>
<comment type="subcellular location">
    <subcellularLocation>
        <location evidence="1 8">Cell membrane</location>
        <topology evidence="1 8">Multi-pass membrane protein</topology>
    </subcellularLocation>
</comment>
<dbReference type="GO" id="GO:0042158">
    <property type="term" value="P:lipoprotein biosynthetic process"/>
    <property type="evidence" value="ECO:0007669"/>
    <property type="project" value="UniProtKB-UniRule"/>
</dbReference>
<evidence type="ECO:0000256" key="1">
    <source>
        <dbReference type="ARBA" id="ARBA00004651"/>
    </source>
</evidence>
<feature type="transmembrane region" description="Helical" evidence="8">
    <location>
        <begin position="77"/>
        <end position="99"/>
    </location>
</feature>
<dbReference type="Pfam" id="PF00795">
    <property type="entry name" value="CN_hydrolase"/>
    <property type="match status" value="1"/>
</dbReference>
<evidence type="ECO:0000256" key="8">
    <source>
        <dbReference type="HAMAP-Rule" id="MF_01148"/>
    </source>
</evidence>
<dbReference type="InterPro" id="IPR045378">
    <property type="entry name" value="LNT_N"/>
</dbReference>
<dbReference type="Proteomes" id="UP000744769">
    <property type="component" value="Unassembled WGS sequence"/>
</dbReference>
<keyword evidence="2 8" id="KW-1003">Cell membrane</keyword>
<comment type="catalytic activity">
    <reaction evidence="8">
        <text>N-terminal S-1,2-diacyl-sn-glyceryl-L-cysteinyl-[lipoprotein] + a glycerophospholipid = N-acyl-S-1,2-diacyl-sn-glyceryl-L-cysteinyl-[lipoprotein] + a 2-acyl-sn-glycero-3-phospholipid + H(+)</text>
        <dbReference type="Rhea" id="RHEA:48228"/>
        <dbReference type="Rhea" id="RHEA-COMP:14681"/>
        <dbReference type="Rhea" id="RHEA-COMP:14684"/>
        <dbReference type="ChEBI" id="CHEBI:15378"/>
        <dbReference type="ChEBI" id="CHEBI:136912"/>
        <dbReference type="ChEBI" id="CHEBI:140656"/>
        <dbReference type="ChEBI" id="CHEBI:140657"/>
        <dbReference type="ChEBI" id="CHEBI:140660"/>
        <dbReference type="EC" id="2.3.1.269"/>
    </reaction>
</comment>
<dbReference type="InterPro" id="IPR036526">
    <property type="entry name" value="C-N_Hydrolase_sf"/>
</dbReference>
<evidence type="ECO:0000313" key="10">
    <source>
        <dbReference type="EMBL" id="NHN54793.1"/>
    </source>
</evidence>
<dbReference type="AlphaFoldDB" id="A0A967AZT8"/>
<dbReference type="SUPFAM" id="SSF56317">
    <property type="entry name" value="Carbon-nitrogen hydrolase"/>
    <property type="match status" value="1"/>
</dbReference>
<dbReference type="GO" id="GO:0005886">
    <property type="term" value="C:plasma membrane"/>
    <property type="evidence" value="ECO:0007669"/>
    <property type="project" value="UniProtKB-SubCell"/>
</dbReference>
<dbReference type="Pfam" id="PF20154">
    <property type="entry name" value="LNT_N"/>
    <property type="match status" value="1"/>
</dbReference>
<evidence type="ECO:0000256" key="4">
    <source>
        <dbReference type="ARBA" id="ARBA00022692"/>
    </source>
</evidence>
<organism evidence="10 11">
    <name type="scientific">Metallococcus carri</name>
    <dbReference type="NCBI Taxonomy" id="1656884"/>
    <lineage>
        <taxon>Bacteria</taxon>
        <taxon>Bacillati</taxon>
        <taxon>Actinomycetota</taxon>
        <taxon>Actinomycetes</taxon>
        <taxon>Micrococcales</taxon>
        <taxon>Dermacoccaceae</taxon>
        <taxon>Metallococcus</taxon>
    </lineage>
</organism>
<keyword evidence="11" id="KW-1185">Reference proteome</keyword>
<gene>
    <name evidence="8 10" type="primary">lnt</name>
    <name evidence="10" type="ORF">G9U51_03220</name>
</gene>
<keyword evidence="4 8" id="KW-0812">Transmembrane</keyword>
<feature type="transmembrane region" description="Helical" evidence="8">
    <location>
        <begin position="163"/>
        <end position="186"/>
    </location>
</feature>